<evidence type="ECO:0000313" key="2">
    <source>
        <dbReference type="Proteomes" id="UP000499080"/>
    </source>
</evidence>
<feature type="non-terminal residue" evidence="1">
    <location>
        <position position="1"/>
    </location>
</feature>
<comment type="caution">
    <text evidence="1">The sequence shown here is derived from an EMBL/GenBank/DDBJ whole genome shotgun (WGS) entry which is preliminary data.</text>
</comment>
<organism evidence="1 2">
    <name type="scientific">Araneus ventricosus</name>
    <name type="common">Orbweaver spider</name>
    <name type="synonym">Epeira ventricosa</name>
    <dbReference type="NCBI Taxonomy" id="182803"/>
    <lineage>
        <taxon>Eukaryota</taxon>
        <taxon>Metazoa</taxon>
        <taxon>Ecdysozoa</taxon>
        <taxon>Arthropoda</taxon>
        <taxon>Chelicerata</taxon>
        <taxon>Arachnida</taxon>
        <taxon>Araneae</taxon>
        <taxon>Araneomorphae</taxon>
        <taxon>Entelegynae</taxon>
        <taxon>Araneoidea</taxon>
        <taxon>Araneidae</taxon>
        <taxon>Araneus</taxon>
    </lineage>
</organism>
<reference evidence="1 2" key="1">
    <citation type="journal article" date="2019" name="Sci. Rep.">
        <title>Orb-weaving spider Araneus ventricosus genome elucidates the spidroin gene catalogue.</title>
        <authorList>
            <person name="Kono N."/>
            <person name="Nakamura H."/>
            <person name="Ohtoshi R."/>
            <person name="Moran D.A.P."/>
            <person name="Shinohara A."/>
            <person name="Yoshida Y."/>
            <person name="Fujiwara M."/>
            <person name="Mori M."/>
            <person name="Tomita M."/>
            <person name="Arakawa K."/>
        </authorList>
    </citation>
    <scope>NUCLEOTIDE SEQUENCE [LARGE SCALE GENOMIC DNA]</scope>
</reference>
<keyword evidence="2" id="KW-1185">Reference proteome</keyword>
<accession>A0A4Y2UWL0</accession>
<proteinExistence type="predicted"/>
<sequence>IDTSLQEEETAIPWNVFRSKDCWSRLESSIMLPL</sequence>
<evidence type="ECO:0000313" key="1">
    <source>
        <dbReference type="EMBL" id="GBO16534.1"/>
    </source>
</evidence>
<gene>
    <name evidence="1" type="ORF">AVEN_222015-2_1</name>
</gene>
<name>A0A4Y2UWL0_ARAVE</name>
<protein>
    <submittedName>
        <fullName evidence="1">Uncharacterized protein</fullName>
    </submittedName>
</protein>
<dbReference type="Proteomes" id="UP000499080">
    <property type="component" value="Unassembled WGS sequence"/>
</dbReference>
<dbReference type="AlphaFoldDB" id="A0A4Y2UWL0"/>
<dbReference type="EMBL" id="BGPR01040425">
    <property type="protein sequence ID" value="GBO16534.1"/>
    <property type="molecule type" value="Genomic_DNA"/>
</dbReference>